<reference evidence="2" key="1">
    <citation type="submission" date="2020-01" db="EMBL/GenBank/DDBJ databases">
        <authorList>
            <person name="Mishra B."/>
        </authorList>
    </citation>
    <scope>NUCLEOTIDE SEQUENCE [LARGE SCALE GENOMIC DNA]</scope>
</reference>
<name>A0A6D2L6A3_9BRAS</name>
<dbReference type="OrthoDB" id="1750034at2759"/>
<dbReference type="SMART" id="SM00256">
    <property type="entry name" value="FBOX"/>
    <property type="match status" value="1"/>
</dbReference>
<evidence type="ECO:0000259" key="1">
    <source>
        <dbReference type="SMART" id="SM00256"/>
    </source>
</evidence>
<dbReference type="EMBL" id="CACVBM020001862">
    <property type="protein sequence ID" value="CAA7061309.1"/>
    <property type="molecule type" value="Genomic_DNA"/>
</dbReference>
<dbReference type="Pfam" id="PF00646">
    <property type="entry name" value="F-box"/>
    <property type="match status" value="1"/>
</dbReference>
<keyword evidence="3" id="KW-1185">Reference proteome</keyword>
<evidence type="ECO:0000313" key="3">
    <source>
        <dbReference type="Proteomes" id="UP000467841"/>
    </source>
</evidence>
<feature type="domain" description="F-box" evidence="1">
    <location>
        <begin position="11"/>
        <end position="51"/>
    </location>
</feature>
<dbReference type="SUPFAM" id="SSF81383">
    <property type="entry name" value="F-box domain"/>
    <property type="match status" value="1"/>
</dbReference>
<dbReference type="InterPro" id="IPR001810">
    <property type="entry name" value="F-box_dom"/>
</dbReference>
<protein>
    <recommendedName>
        <fullName evidence="1">F-box domain-containing protein</fullName>
    </recommendedName>
</protein>
<dbReference type="Gene3D" id="1.20.1280.50">
    <property type="match status" value="1"/>
</dbReference>
<organism evidence="2 3">
    <name type="scientific">Microthlaspi erraticum</name>
    <dbReference type="NCBI Taxonomy" id="1685480"/>
    <lineage>
        <taxon>Eukaryota</taxon>
        <taxon>Viridiplantae</taxon>
        <taxon>Streptophyta</taxon>
        <taxon>Embryophyta</taxon>
        <taxon>Tracheophyta</taxon>
        <taxon>Spermatophyta</taxon>
        <taxon>Magnoliopsida</taxon>
        <taxon>eudicotyledons</taxon>
        <taxon>Gunneridae</taxon>
        <taxon>Pentapetalae</taxon>
        <taxon>rosids</taxon>
        <taxon>malvids</taxon>
        <taxon>Brassicales</taxon>
        <taxon>Brassicaceae</taxon>
        <taxon>Coluteocarpeae</taxon>
        <taxon>Microthlaspi</taxon>
    </lineage>
</organism>
<dbReference type="AlphaFoldDB" id="A0A6D2L6A3"/>
<evidence type="ECO:0000313" key="2">
    <source>
        <dbReference type="EMBL" id="CAA7061309.1"/>
    </source>
</evidence>
<dbReference type="CDD" id="cd22157">
    <property type="entry name" value="F-box_AtFBW1-like"/>
    <property type="match status" value="1"/>
</dbReference>
<sequence>MNRAKEVSDPIPIVLVEEILSRLPAKSVGRFRCVSKQWGSMLRRPSFTELFLTRSRSRPRILFLLEGDDDQWNIYSSPQTHNPYEKSSLVVAADFHTKIRGKTYKDLCGYTLV</sequence>
<accession>A0A6D2L6A3</accession>
<proteinExistence type="predicted"/>
<comment type="caution">
    <text evidence="2">The sequence shown here is derived from an EMBL/GenBank/DDBJ whole genome shotgun (WGS) entry which is preliminary data.</text>
</comment>
<dbReference type="InterPro" id="IPR036047">
    <property type="entry name" value="F-box-like_dom_sf"/>
</dbReference>
<dbReference type="PANTHER" id="PTHR31111:SF128">
    <property type="entry name" value="F-BOX DOMAIN-CONTAINING PROTEIN"/>
    <property type="match status" value="1"/>
</dbReference>
<dbReference type="PANTHER" id="PTHR31111">
    <property type="entry name" value="BNAA05G37150D PROTEIN-RELATED"/>
    <property type="match status" value="1"/>
</dbReference>
<gene>
    <name evidence="2" type="ORF">MERR_LOCUS48545</name>
</gene>
<dbReference type="Proteomes" id="UP000467841">
    <property type="component" value="Unassembled WGS sequence"/>
</dbReference>